<accession>M6FNN3</accession>
<gene>
    <name evidence="1" type="ORF">LEP1GSC038_2420</name>
</gene>
<dbReference type="EMBL" id="AFJM02000012">
    <property type="protein sequence ID" value="EMM74403.1"/>
    <property type="molecule type" value="Genomic_DNA"/>
</dbReference>
<reference evidence="1 2" key="1">
    <citation type="submission" date="2013-01" db="EMBL/GenBank/DDBJ databases">
        <authorList>
            <person name="Harkins D.M."/>
            <person name="Durkin A.S."/>
            <person name="Brinkac L.M."/>
            <person name="Haft D.H."/>
            <person name="Selengut J.D."/>
            <person name="Sanka R."/>
            <person name="DePew J."/>
            <person name="Purushe J."/>
            <person name="Hospenthal D.R."/>
            <person name="Murray C.K."/>
            <person name="Pimentel G."/>
            <person name="Wasfy M."/>
            <person name="Vinetz J.M."/>
            <person name="Sutton G.G."/>
            <person name="Nierman W.C."/>
            <person name="Fouts D.E."/>
        </authorList>
    </citation>
    <scope>NUCLEOTIDE SEQUENCE [LARGE SCALE GENOMIC DNA]</scope>
    <source>
        <strain evidence="1 2">2006001855</strain>
    </source>
</reference>
<evidence type="ECO:0000313" key="2">
    <source>
        <dbReference type="Proteomes" id="UP000012101"/>
    </source>
</evidence>
<evidence type="ECO:0000313" key="1">
    <source>
        <dbReference type="EMBL" id="EMM74403.1"/>
    </source>
</evidence>
<proteinExistence type="predicted"/>
<sequence>MPILWLFPILFPFTLPISKDLSRSFFSHVGSRQILHFDIHTNPTT</sequence>
<feature type="non-terminal residue" evidence="1">
    <location>
        <position position="45"/>
    </location>
</feature>
<dbReference type="AlphaFoldDB" id="M6FNN3"/>
<dbReference type="Proteomes" id="UP000012101">
    <property type="component" value="Unassembled WGS sequence"/>
</dbReference>
<name>M6FNN3_9LEPT</name>
<organism evidence="1 2">
    <name type="scientific">Leptospira weilii str. 2006001855</name>
    <dbReference type="NCBI Taxonomy" id="996804"/>
    <lineage>
        <taxon>Bacteria</taxon>
        <taxon>Pseudomonadati</taxon>
        <taxon>Spirochaetota</taxon>
        <taxon>Spirochaetia</taxon>
        <taxon>Leptospirales</taxon>
        <taxon>Leptospiraceae</taxon>
        <taxon>Leptospira</taxon>
    </lineage>
</organism>
<comment type="caution">
    <text evidence="1">The sequence shown here is derived from an EMBL/GenBank/DDBJ whole genome shotgun (WGS) entry which is preliminary data.</text>
</comment>
<protein>
    <submittedName>
        <fullName evidence="1">Uncharacterized protein</fullName>
    </submittedName>
</protein>